<dbReference type="InterPro" id="IPR011990">
    <property type="entry name" value="TPR-like_helical_dom_sf"/>
</dbReference>
<dbReference type="SMART" id="SM01043">
    <property type="entry name" value="BTAD"/>
    <property type="match status" value="1"/>
</dbReference>
<dbReference type="OrthoDB" id="134985at2"/>
<protein>
    <recommendedName>
        <fullName evidence="1">Bacterial transcriptional activator domain-containing protein</fullName>
    </recommendedName>
</protein>
<proteinExistence type="predicted"/>
<dbReference type="InterPro" id="IPR036388">
    <property type="entry name" value="WH-like_DNA-bd_sf"/>
</dbReference>
<organism evidence="2 3">
    <name type="scientific">Nocardioides cavernaquae</name>
    <dbReference type="NCBI Taxonomy" id="2321396"/>
    <lineage>
        <taxon>Bacteria</taxon>
        <taxon>Bacillati</taxon>
        <taxon>Actinomycetota</taxon>
        <taxon>Actinomycetes</taxon>
        <taxon>Propionibacteriales</taxon>
        <taxon>Nocardioidaceae</taxon>
        <taxon>Nocardioides</taxon>
    </lineage>
</organism>
<dbReference type="PANTHER" id="PTHR35807">
    <property type="entry name" value="TRANSCRIPTIONAL REGULATOR REDD-RELATED"/>
    <property type="match status" value="1"/>
</dbReference>
<dbReference type="InterPro" id="IPR005158">
    <property type="entry name" value="BTAD"/>
</dbReference>
<dbReference type="Gene3D" id="1.25.40.10">
    <property type="entry name" value="Tetratricopeptide repeat domain"/>
    <property type="match status" value="1"/>
</dbReference>
<comment type="caution">
    <text evidence="2">The sequence shown here is derived from an EMBL/GenBank/DDBJ whole genome shotgun (WGS) entry which is preliminary data.</text>
</comment>
<dbReference type="AlphaFoldDB" id="A0A3A5H4G0"/>
<dbReference type="Proteomes" id="UP000276542">
    <property type="component" value="Unassembled WGS sequence"/>
</dbReference>
<evidence type="ECO:0000313" key="2">
    <source>
        <dbReference type="EMBL" id="RJS45609.1"/>
    </source>
</evidence>
<name>A0A3A5H4G0_9ACTN</name>
<dbReference type="SUPFAM" id="SSF48452">
    <property type="entry name" value="TPR-like"/>
    <property type="match status" value="1"/>
</dbReference>
<accession>A0A3A5H4G0</accession>
<dbReference type="GO" id="GO:0003677">
    <property type="term" value="F:DNA binding"/>
    <property type="evidence" value="ECO:0007669"/>
    <property type="project" value="InterPro"/>
</dbReference>
<reference evidence="3" key="1">
    <citation type="submission" date="2018-09" db="EMBL/GenBank/DDBJ databases">
        <authorList>
            <person name="Zhu H."/>
        </authorList>
    </citation>
    <scope>NUCLEOTIDE SEQUENCE [LARGE SCALE GENOMIC DNA]</scope>
    <source>
        <strain evidence="3">K1W22B-1</strain>
    </source>
</reference>
<evidence type="ECO:0000313" key="3">
    <source>
        <dbReference type="Proteomes" id="UP000276542"/>
    </source>
</evidence>
<dbReference type="Pfam" id="PF03704">
    <property type="entry name" value="BTAD"/>
    <property type="match status" value="1"/>
</dbReference>
<dbReference type="GO" id="GO:0006355">
    <property type="term" value="P:regulation of DNA-templated transcription"/>
    <property type="evidence" value="ECO:0007669"/>
    <property type="project" value="InterPro"/>
</dbReference>
<feature type="domain" description="Bacterial transcriptional activator" evidence="1">
    <location>
        <begin position="125"/>
        <end position="256"/>
    </location>
</feature>
<keyword evidence="3" id="KW-1185">Reference proteome</keyword>
<gene>
    <name evidence="2" type="ORF">D4739_04830</name>
</gene>
<dbReference type="EMBL" id="QYRP01000002">
    <property type="protein sequence ID" value="RJS45609.1"/>
    <property type="molecule type" value="Genomic_DNA"/>
</dbReference>
<dbReference type="InterPro" id="IPR051677">
    <property type="entry name" value="AfsR-DnrI-RedD_regulator"/>
</dbReference>
<dbReference type="SUPFAM" id="SSF46894">
    <property type="entry name" value="C-terminal effector domain of the bipartite response regulators"/>
    <property type="match status" value="1"/>
</dbReference>
<dbReference type="Gene3D" id="1.10.10.10">
    <property type="entry name" value="Winged helix-like DNA-binding domain superfamily/Winged helix DNA-binding domain"/>
    <property type="match status" value="1"/>
</dbReference>
<evidence type="ECO:0000259" key="1">
    <source>
        <dbReference type="SMART" id="SM01043"/>
    </source>
</evidence>
<dbReference type="InterPro" id="IPR016032">
    <property type="entry name" value="Sig_transdc_resp-reg_C-effctor"/>
</dbReference>
<dbReference type="RefSeq" id="WP_120059509.1">
    <property type="nucleotide sequence ID" value="NZ_QYRP01000002.1"/>
</dbReference>
<sequence>MSIDAPRVPPQRAANHGEVANTIRVITLGQFAVLRDGVEIPHPDWQSRKARNLFKLLVCRHGRSVPREVAADLLWPEQPGPPGNRFSVALSTVRKVLDPSHRHPADHFVCAEDGAVRLRCENVEIDIASFLRLSRDATVAVSRGDWSRAEDLLRSAEQLYAGEFLEEDQYVDWAVPCREEARSAALGVLRMLAHVSQSRGDPLATVAHLQRILELDPYDEAAWLDLIAVESAHRHHGEARRLHTVYNLRMLEIGVAAAPLPPVSMVGPGVSNESFKPLPFRDPKGV</sequence>